<keyword evidence="1" id="KW-1133">Transmembrane helix</keyword>
<keyword evidence="1" id="KW-0472">Membrane</keyword>
<sequence length="149" mass="16366">MKNIGLYVSLLFLIIGGIVLMQSLSLNYYSEFGPGPGLLPIWISGLMIVLSIINIFSSLKKDAIKLADVMPKGEGLKNVLLTVGTLLLFIITVPYIGFCIASFLMLFLLFLRGYKWYIGVGLSAGITLLVFWVFGSILNVPLPVNSFGW</sequence>
<gene>
    <name evidence="3" type="ORF">DRW41_00720</name>
</gene>
<keyword evidence="1" id="KW-0812">Transmembrane</keyword>
<keyword evidence="4" id="KW-1185">Reference proteome</keyword>
<dbReference type="EMBL" id="QNQT01000001">
    <property type="protein sequence ID" value="RDU38126.1"/>
    <property type="molecule type" value="Genomic_DNA"/>
</dbReference>
<feature type="transmembrane region" description="Helical" evidence="1">
    <location>
        <begin position="7"/>
        <end position="29"/>
    </location>
</feature>
<name>A0A3D8GVS0_9BACI</name>
<dbReference type="OrthoDB" id="2454096at2"/>
<comment type="caution">
    <text evidence="3">The sequence shown here is derived from an EMBL/GenBank/DDBJ whole genome shotgun (WGS) entry which is preliminary data.</text>
</comment>
<feature type="domain" description="DUF1468" evidence="2">
    <location>
        <begin position="8"/>
        <end position="143"/>
    </location>
</feature>
<reference evidence="3 4" key="1">
    <citation type="submission" date="2018-07" db="EMBL/GenBank/DDBJ databases">
        <title>Bacillus sp. YLB-04 draft genome sequence.</title>
        <authorList>
            <person name="Yu L."/>
            <person name="Tang X."/>
        </authorList>
    </citation>
    <scope>NUCLEOTIDE SEQUENCE [LARGE SCALE GENOMIC DNA]</scope>
    <source>
        <strain evidence="3 4">YLB-04</strain>
    </source>
</reference>
<dbReference type="Proteomes" id="UP000257144">
    <property type="component" value="Unassembled WGS sequence"/>
</dbReference>
<feature type="transmembrane region" description="Helical" evidence="1">
    <location>
        <begin position="79"/>
        <end position="110"/>
    </location>
</feature>
<dbReference type="InterPro" id="IPR009936">
    <property type="entry name" value="DUF1468"/>
</dbReference>
<dbReference type="Pfam" id="PF07331">
    <property type="entry name" value="TctB"/>
    <property type="match status" value="1"/>
</dbReference>
<evidence type="ECO:0000256" key="1">
    <source>
        <dbReference type="SAM" id="Phobius"/>
    </source>
</evidence>
<feature type="transmembrane region" description="Helical" evidence="1">
    <location>
        <begin position="41"/>
        <end position="59"/>
    </location>
</feature>
<evidence type="ECO:0000313" key="4">
    <source>
        <dbReference type="Proteomes" id="UP000257144"/>
    </source>
</evidence>
<evidence type="ECO:0000259" key="2">
    <source>
        <dbReference type="Pfam" id="PF07331"/>
    </source>
</evidence>
<dbReference type="AlphaFoldDB" id="A0A3D8GVS0"/>
<evidence type="ECO:0000313" key="3">
    <source>
        <dbReference type="EMBL" id="RDU38126.1"/>
    </source>
</evidence>
<proteinExistence type="predicted"/>
<protein>
    <recommendedName>
        <fullName evidence="2">DUF1468 domain-containing protein</fullName>
    </recommendedName>
</protein>
<feature type="transmembrane region" description="Helical" evidence="1">
    <location>
        <begin position="116"/>
        <end position="140"/>
    </location>
</feature>
<organism evidence="3 4">
    <name type="scientific">Neobacillus piezotolerans</name>
    <dbReference type="NCBI Taxonomy" id="2259171"/>
    <lineage>
        <taxon>Bacteria</taxon>
        <taxon>Bacillati</taxon>
        <taxon>Bacillota</taxon>
        <taxon>Bacilli</taxon>
        <taxon>Bacillales</taxon>
        <taxon>Bacillaceae</taxon>
        <taxon>Neobacillus</taxon>
    </lineage>
</organism>
<accession>A0A3D8GVS0</accession>
<dbReference type="RefSeq" id="WP_115450048.1">
    <property type="nucleotide sequence ID" value="NZ_QNQT01000001.1"/>
</dbReference>